<organism evidence="1 2">
    <name type="scientific">Helianthus annuus</name>
    <name type="common">Common sunflower</name>
    <dbReference type="NCBI Taxonomy" id="4232"/>
    <lineage>
        <taxon>Eukaryota</taxon>
        <taxon>Viridiplantae</taxon>
        <taxon>Streptophyta</taxon>
        <taxon>Embryophyta</taxon>
        <taxon>Tracheophyta</taxon>
        <taxon>Spermatophyta</taxon>
        <taxon>Magnoliopsida</taxon>
        <taxon>eudicotyledons</taxon>
        <taxon>Gunneridae</taxon>
        <taxon>Pentapetalae</taxon>
        <taxon>asterids</taxon>
        <taxon>campanulids</taxon>
        <taxon>Asterales</taxon>
        <taxon>Asteraceae</taxon>
        <taxon>Asteroideae</taxon>
        <taxon>Heliantheae alliance</taxon>
        <taxon>Heliantheae</taxon>
        <taxon>Helianthus</taxon>
    </lineage>
</organism>
<dbReference type="AlphaFoldDB" id="A0A9K3GTI4"/>
<evidence type="ECO:0000313" key="2">
    <source>
        <dbReference type="Proteomes" id="UP000215914"/>
    </source>
</evidence>
<reference evidence="1" key="2">
    <citation type="submission" date="2020-06" db="EMBL/GenBank/DDBJ databases">
        <title>Helianthus annuus Genome sequencing and assembly Release 2.</title>
        <authorList>
            <person name="Gouzy J."/>
            <person name="Langlade N."/>
            <person name="Munos S."/>
        </authorList>
    </citation>
    <scope>NUCLEOTIDE SEQUENCE</scope>
    <source>
        <tissue evidence="1">Leaves</tissue>
    </source>
</reference>
<comment type="caution">
    <text evidence="1">The sequence shown here is derived from an EMBL/GenBank/DDBJ whole genome shotgun (WGS) entry which is preliminary data.</text>
</comment>
<sequence length="52" mass="5878">MVVIDLRLTNRETETYGDYRVRSRDRDWHCLAVAGGDGLKACVPSFALCFSL</sequence>
<evidence type="ECO:0000313" key="1">
    <source>
        <dbReference type="EMBL" id="KAF5754273.1"/>
    </source>
</evidence>
<accession>A0A9K3GTI4</accession>
<reference evidence="1" key="1">
    <citation type="journal article" date="2017" name="Nature">
        <title>The sunflower genome provides insights into oil metabolism, flowering and Asterid evolution.</title>
        <authorList>
            <person name="Badouin H."/>
            <person name="Gouzy J."/>
            <person name="Grassa C.J."/>
            <person name="Murat F."/>
            <person name="Staton S.E."/>
            <person name="Cottret L."/>
            <person name="Lelandais-Briere C."/>
            <person name="Owens G.L."/>
            <person name="Carrere S."/>
            <person name="Mayjonade B."/>
            <person name="Legrand L."/>
            <person name="Gill N."/>
            <person name="Kane N.C."/>
            <person name="Bowers J.E."/>
            <person name="Hubner S."/>
            <person name="Bellec A."/>
            <person name="Berard A."/>
            <person name="Berges H."/>
            <person name="Blanchet N."/>
            <person name="Boniface M.C."/>
            <person name="Brunel D."/>
            <person name="Catrice O."/>
            <person name="Chaidir N."/>
            <person name="Claudel C."/>
            <person name="Donnadieu C."/>
            <person name="Faraut T."/>
            <person name="Fievet G."/>
            <person name="Helmstetter N."/>
            <person name="King M."/>
            <person name="Knapp S.J."/>
            <person name="Lai Z."/>
            <person name="Le Paslier M.C."/>
            <person name="Lippi Y."/>
            <person name="Lorenzon L."/>
            <person name="Mandel J.R."/>
            <person name="Marage G."/>
            <person name="Marchand G."/>
            <person name="Marquand E."/>
            <person name="Bret-Mestries E."/>
            <person name="Morien E."/>
            <person name="Nambeesan S."/>
            <person name="Nguyen T."/>
            <person name="Pegot-Espagnet P."/>
            <person name="Pouilly N."/>
            <person name="Raftis F."/>
            <person name="Sallet E."/>
            <person name="Schiex T."/>
            <person name="Thomas J."/>
            <person name="Vandecasteele C."/>
            <person name="Vares D."/>
            <person name="Vear F."/>
            <person name="Vautrin S."/>
            <person name="Crespi M."/>
            <person name="Mangin B."/>
            <person name="Burke J.M."/>
            <person name="Salse J."/>
            <person name="Munos S."/>
            <person name="Vincourt P."/>
            <person name="Rieseberg L.H."/>
            <person name="Langlade N.B."/>
        </authorList>
    </citation>
    <scope>NUCLEOTIDE SEQUENCE</scope>
    <source>
        <tissue evidence="1">Leaves</tissue>
    </source>
</reference>
<keyword evidence="2" id="KW-1185">Reference proteome</keyword>
<protein>
    <submittedName>
        <fullName evidence="1">Uncharacterized protein</fullName>
    </submittedName>
</protein>
<gene>
    <name evidence="1" type="ORF">HanXRQr2_Chr17g0789341</name>
</gene>
<dbReference type="Proteomes" id="UP000215914">
    <property type="component" value="Unassembled WGS sequence"/>
</dbReference>
<name>A0A9K3GTI4_HELAN</name>
<dbReference type="Gramene" id="mRNA:HanXRQr2_Chr17g0789341">
    <property type="protein sequence ID" value="CDS:HanXRQr2_Chr17g0789341.1"/>
    <property type="gene ID" value="HanXRQr2_Chr17g0789341"/>
</dbReference>
<proteinExistence type="predicted"/>
<dbReference type="EMBL" id="MNCJ02000332">
    <property type="protein sequence ID" value="KAF5754273.1"/>
    <property type="molecule type" value="Genomic_DNA"/>
</dbReference>